<name>A0A0F9AVL6_9ZZZZ</name>
<comment type="caution">
    <text evidence="2">The sequence shown here is derived from an EMBL/GenBank/DDBJ whole genome shotgun (WGS) entry which is preliminary data.</text>
</comment>
<protein>
    <submittedName>
        <fullName evidence="2">Uncharacterized protein</fullName>
    </submittedName>
</protein>
<feature type="transmembrane region" description="Helical" evidence="1">
    <location>
        <begin position="12"/>
        <end position="31"/>
    </location>
</feature>
<reference evidence="2" key="1">
    <citation type="journal article" date="2015" name="Nature">
        <title>Complex archaea that bridge the gap between prokaryotes and eukaryotes.</title>
        <authorList>
            <person name="Spang A."/>
            <person name="Saw J.H."/>
            <person name="Jorgensen S.L."/>
            <person name="Zaremba-Niedzwiedzka K."/>
            <person name="Martijn J."/>
            <person name="Lind A.E."/>
            <person name="van Eijk R."/>
            <person name="Schleper C."/>
            <person name="Guy L."/>
            <person name="Ettema T.J."/>
        </authorList>
    </citation>
    <scope>NUCLEOTIDE SEQUENCE</scope>
</reference>
<gene>
    <name evidence="2" type="ORF">LCGC14_2523890</name>
</gene>
<keyword evidence="1" id="KW-0472">Membrane</keyword>
<evidence type="ECO:0000256" key="1">
    <source>
        <dbReference type="SAM" id="Phobius"/>
    </source>
</evidence>
<sequence length="45" mass="4631">KGDVGGRLMRVLTILTLALITLIALMGALLMKNAMGPPGLAQPTV</sequence>
<accession>A0A0F9AVL6</accession>
<organism evidence="2">
    <name type="scientific">marine sediment metagenome</name>
    <dbReference type="NCBI Taxonomy" id="412755"/>
    <lineage>
        <taxon>unclassified sequences</taxon>
        <taxon>metagenomes</taxon>
        <taxon>ecological metagenomes</taxon>
    </lineage>
</organism>
<dbReference type="EMBL" id="LAZR01040783">
    <property type="protein sequence ID" value="KKL13624.1"/>
    <property type="molecule type" value="Genomic_DNA"/>
</dbReference>
<dbReference type="AlphaFoldDB" id="A0A0F9AVL6"/>
<evidence type="ECO:0000313" key="2">
    <source>
        <dbReference type="EMBL" id="KKL13624.1"/>
    </source>
</evidence>
<keyword evidence="1" id="KW-1133">Transmembrane helix</keyword>
<feature type="non-terminal residue" evidence="2">
    <location>
        <position position="1"/>
    </location>
</feature>
<proteinExistence type="predicted"/>
<keyword evidence="1" id="KW-0812">Transmembrane</keyword>